<dbReference type="EMBL" id="JABANO010040413">
    <property type="protein sequence ID" value="KAF4684994.1"/>
    <property type="molecule type" value="Genomic_DNA"/>
</dbReference>
<feature type="region of interest" description="Disordered" evidence="1">
    <location>
        <begin position="239"/>
        <end position="260"/>
    </location>
</feature>
<keyword evidence="2" id="KW-0732">Signal</keyword>
<accession>A0A7J6NMD4</accession>
<sequence>MVNFVPTWLLFASALVISTAQDVGRFAYEDSLLNMHYDINENHEVTLTVEVRAPRLVRGGRGDVPAAGHRNLGPYPLRKVEDFIYTIDFENSGITSDDWHDSVENVLRSVGVLDLEEPFDHERDQPPPLATLHYTSGDDFFVNLGEEELLCMRVGRELLPGEYVYKETAAPYMRVSYKFYENGVGGVRVRCRRRSTTRFPHKLSRRYRGFQYLHHAVEPVGHGTVGQFLNQVKDACRGKHPEPEDFSRVDYSEQSSPPRRRSTWLLAEVAWLSLRSKESV</sequence>
<feature type="compositionally biased region" description="Basic and acidic residues" evidence="1">
    <location>
        <begin position="239"/>
        <end position="251"/>
    </location>
</feature>
<evidence type="ECO:0000256" key="2">
    <source>
        <dbReference type="SAM" id="SignalP"/>
    </source>
</evidence>
<dbReference type="AlphaFoldDB" id="A0A7J6NMD4"/>
<gene>
    <name evidence="3" type="ORF">FOZ63_005572</name>
</gene>
<evidence type="ECO:0000313" key="4">
    <source>
        <dbReference type="Proteomes" id="UP000553632"/>
    </source>
</evidence>
<evidence type="ECO:0000256" key="1">
    <source>
        <dbReference type="SAM" id="MobiDB-lite"/>
    </source>
</evidence>
<feature type="signal peptide" evidence="2">
    <location>
        <begin position="1"/>
        <end position="20"/>
    </location>
</feature>
<dbReference type="Proteomes" id="UP000553632">
    <property type="component" value="Unassembled WGS sequence"/>
</dbReference>
<comment type="caution">
    <text evidence="3">The sequence shown here is derived from an EMBL/GenBank/DDBJ whole genome shotgun (WGS) entry which is preliminary data.</text>
</comment>
<reference evidence="3 4" key="1">
    <citation type="submission" date="2020-04" db="EMBL/GenBank/DDBJ databases">
        <title>Perkinsus olseni comparative genomics.</title>
        <authorList>
            <person name="Bogema D.R."/>
        </authorList>
    </citation>
    <scope>NUCLEOTIDE SEQUENCE [LARGE SCALE GENOMIC DNA]</scope>
    <source>
        <strain evidence="3 4">ATCC PRA-207</strain>
    </source>
</reference>
<keyword evidence="4" id="KW-1185">Reference proteome</keyword>
<protein>
    <submittedName>
        <fullName evidence="3">Uncharacterized protein</fullName>
    </submittedName>
</protein>
<evidence type="ECO:0000313" key="3">
    <source>
        <dbReference type="EMBL" id="KAF4684994.1"/>
    </source>
</evidence>
<feature type="chain" id="PRO_5029501750" evidence="2">
    <location>
        <begin position="21"/>
        <end position="280"/>
    </location>
</feature>
<name>A0A7J6NMD4_PEROL</name>
<organism evidence="3 4">
    <name type="scientific">Perkinsus olseni</name>
    <name type="common">Perkinsus atlanticus</name>
    <dbReference type="NCBI Taxonomy" id="32597"/>
    <lineage>
        <taxon>Eukaryota</taxon>
        <taxon>Sar</taxon>
        <taxon>Alveolata</taxon>
        <taxon>Perkinsozoa</taxon>
        <taxon>Perkinsea</taxon>
        <taxon>Perkinsida</taxon>
        <taxon>Perkinsidae</taxon>
        <taxon>Perkinsus</taxon>
    </lineage>
</organism>
<proteinExistence type="predicted"/>